<protein>
    <submittedName>
        <fullName evidence="2">Uncharacterized protein</fullName>
    </submittedName>
</protein>
<reference evidence="2 3" key="1">
    <citation type="submission" date="2024-03" db="EMBL/GenBank/DDBJ databases">
        <title>Adaptation during the transition from Ophiocordyceps entomopathogen to insect associate is accompanied by gene loss and intensified selection.</title>
        <authorList>
            <person name="Ward C.M."/>
            <person name="Onetto C.A."/>
            <person name="Borneman A.R."/>
        </authorList>
    </citation>
    <scope>NUCLEOTIDE SEQUENCE [LARGE SCALE GENOMIC DNA]</scope>
    <source>
        <strain evidence="2">AWRI1</strain>
        <tissue evidence="2">Single Adult Female</tissue>
    </source>
</reference>
<sequence length="169" mass="18389">MKVVTFSMEVSSGTVYRDEKQHTNGNGNGNGTQPIGRGSIPGGKYKDSSSLITRPALVVNAKQASLEDCVDCENQISPRNGEQKRVYVREDGPTIDDLIKFNNSLADESSSQQKPSSQYFQPLPYSPRISCLVPTPDTSTGAALCDVSAFFISTTSPWYKSAIIKFARV</sequence>
<proteinExistence type="predicted"/>
<dbReference type="Proteomes" id="UP001367676">
    <property type="component" value="Unassembled WGS sequence"/>
</dbReference>
<evidence type="ECO:0000256" key="1">
    <source>
        <dbReference type="SAM" id="MobiDB-lite"/>
    </source>
</evidence>
<feature type="region of interest" description="Disordered" evidence="1">
    <location>
        <begin position="15"/>
        <end position="47"/>
    </location>
</feature>
<organism evidence="2 3">
    <name type="scientific">Parthenolecanium corni</name>
    <dbReference type="NCBI Taxonomy" id="536013"/>
    <lineage>
        <taxon>Eukaryota</taxon>
        <taxon>Metazoa</taxon>
        <taxon>Ecdysozoa</taxon>
        <taxon>Arthropoda</taxon>
        <taxon>Hexapoda</taxon>
        <taxon>Insecta</taxon>
        <taxon>Pterygota</taxon>
        <taxon>Neoptera</taxon>
        <taxon>Paraneoptera</taxon>
        <taxon>Hemiptera</taxon>
        <taxon>Sternorrhyncha</taxon>
        <taxon>Coccoidea</taxon>
        <taxon>Coccidae</taxon>
        <taxon>Parthenolecanium</taxon>
    </lineage>
</organism>
<accession>A0AAN9TTI3</accession>
<comment type="caution">
    <text evidence="2">The sequence shown here is derived from an EMBL/GenBank/DDBJ whole genome shotgun (WGS) entry which is preliminary data.</text>
</comment>
<dbReference type="EMBL" id="JBBCAQ010000008">
    <property type="protein sequence ID" value="KAK7602596.1"/>
    <property type="molecule type" value="Genomic_DNA"/>
</dbReference>
<evidence type="ECO:0000313" key="2">
    <source>
        <dbReference type="EMBL" id="KAK7602596.1"/>
    </source>
</evidence>
<dbReference type="AlphaFoldDB" id="A0AAN9TTI3"/>
<name>A0AAN9TTI3_9HEMI</name>
<gene>
    <name evidence="2" type="ORF">V9T40_008185</name>
</gene>
<keyword evidence="3" id="KW-1185">Reference proteome</keyword>
<evidence type="ECO:0000313" key="3">
    <source>
        <dbReference type="Proteomes" id="UP001367676"/>
    </source>
</evidence>